<proteinExistence type="predicted"/>
<dbReference type="EMBL" id="SJPH01000001">
    <property type="protein sequence ID" value="TWT48317.1"/>
    <property type="molecule type" value="Genomic_DNA"/>
</dbReference>
<accession>A0A5C5WCP8</accession>
<evidence type="ECO:0000313" key="1">
    <source>
        <dbReference type="EMBL" id="TWT48317.1"/>
    </source>
</evidence>
<organism evidence="1 2">
    <name type="scientific">Botrimarina hoheduenensis</name>
    <dbReference type="NCBI Taxonomy" id="2528000"/>
    <lineage>
        <taxon>Bacteria</taxon>
        <taxon>Pseudomonadati</taxon>
        <taxon>Planctomycetota</taxon>
        <taxon>Planctomycetia</taxon>
        <taxon>Pirellulales</taxon>
        <taxon>Lacipirellulaceae</taxon>
        <taxon>Botrimarina</taxon>
    </lineage>
</organism>
<protein>
    <recommendedName>
        <fullName evidence="3">N-acetyltransferase domain-containing protein</fullName>
    </recommendedName>
</protein>
<comment type="caution">
    <text evidence="1">The sequence shown here is derived from an EMBL/GenBank/DDBJ whole genome shotgun (WGS) entry which is preliminary data.</text>
</comment>
<dbReference type="OrthoDB" id="286488at2"/>
<dbReference type="Proteomes" id="UP000318995">
    <property type="component" value="Unassembled WGS sequence"/>
</dbReference>
<sequence>MSVIETVTDLAAGAETLQRRRYGRIETRAGKLASVQLRPWPHLLSWPEIWPVGPAWRPDGPPDRCRLYYNQPRGHERFIALKYVACTPGTSYRTLAAALAVLDTIAAIKRVDALLCDAANERLSERFLRRWGWEPHAPAWRRRNYIRRFYGVYPSAAVASTGAC</sequence>
<keyword evidence="2" id="KW-1185">Reference proteome</keyword>
<evidence type="ECO:0008006" key="3">
    <source>
        <dbReference type="Google" id="ProtNLM"/>
    </source>
</evidence>
<name>A0A5C5WCP8_9BACT</name>
<reference evidence="1 2" key="1">
    <citation type="submission" date="2019-02" db="EMBL/GenBank/DDBJ databases">
        <title>Deep-cultivation of Planctomycetes and their phenomic and genomic characterization uncovers novel biology.</title>
        <authorList>
            <person name="Wiegand S."/>
            <person name="Jogler M."/>
            <person name="Boedeker C."/>
            <person name="Pinto D."/>
            <person name="Vollmers J."/>
            <person name="Rivas-Marin E."/>
            <person name="Kohn T."/>
            <person name="Peeters S.H."/>
            <person name="Heuer A."/>
            <person name="Rast P."/>
            <person name="Oberbeckmann S."/>
            <person name="Bunk B."/>
            <person name="Jeske O."/>
            <person name="Meyerdierks A."/>
            <person name="Storesund J.E."/>
            <person name="Kallscheuer N."/>
            <person name="Luecker S."/>
            <person name="Lage O.M."/>
            <person name="Pohl T."/>
            <person name="Merkel B.J."/>
            <person name="Hornburger P."/>
            <person name="Mueller R.-W."/>
            <person name="Bruemmer F."/>
            <person name="Labrenz M."/>
            <person name="Spormann A.M."/>
            <person name="Op Den Camp H."/>
            <person name="Overmann J."/>
            <person name="Amann R."/>
            <person name="Jetten M.S.M."/>
            <person name="Mascher T."/>
            <person name="Medema M.H."/>
            <person name="Devos D.P."/>
            <person name="Kaster A.-K."/>
            <person name="Ovreas L."/>
            <person name="Rohde M."/>
            <person name="Galperin M.Y."/>
            <person name="Jogler C."/>
        </authorList>
    </citation>
    <scope>NUCLEOTIDE SEQUENCE [LARGE SCALE GENOMIC DNA]</scope>
    <source>
        <strain evidence="1 2">Pla111</strain>
    </source>
</reference>
<gene>
    <name evidence="1" type="ORF">Pla111_00800</name>
</gene>
<dbReference type="AlphaFoldDB" id="A0A5C5WCP8"/>
<evidence type="ECO:0000313" key="2">
    <source>
        <dbReference type="Proteomes" id="UP000318995"/>
    </source>
</evidence>
<dbReference type="RefSeq" id="WP_146570308.1">
    <property type="nucleotide sequence ID" value="NZ_SJPH01000001.1"/>
</dbReference>